<dbReference type="RefSeq" id="WP_015466842.1">
    <property type="nucleotide sequence ID" value="NC_020812.1"/>
</dbReference>
<protein>
    <submittedName>
        <fullName evidence="1">Uncharacterized protein</fullName>
    </submittedName>
</protein>
<organism evidence="1 2">
    <name type="scientific">Micavibrio aeruginosavorus EPB</name>
    <dbReference type="NCBI Taxonomy" id="349215"/>
    <lineage>
        <taxon>Bacteria</taxon>
        <taxon>Pseudomonadati</taxon>
        <taxon>Bdellovibrionota</taxon>
        <taxon>Bdellovibrionia</taxon>
        <taxon>Bdellovibrionales</taxon>
        <taxon>Pseudobdellovibrionaceae</taxon>
        <taxon>Micavibrio</taxon>
    </lineage>
</organism>
<dbReference type="STRING" id="349215.A11S_458"/>
<reference evidence="1 2" key="1">
    <citation type="journal article" date="2013" name="ISME J.">
        <title>By their genes ye shall know them: genomic signatures of predatory bacteria.</title>
        <authorList>
            <person name="Pasternak Z."/>
            <person name="Pietrokovski S."/>
            <person name="Rotem O."/>
            <person name="Gophna U."/>
            <person name="Lurie-Weinberger M.N."/>
            <person name="Jurkevitch E."/>
        </authorList>
    </citation>
    <scope>NUCLEOTIDE SEQUENCE [LARGE SCALE GENOMIC DNA]</scope>
    <source>
        <strain evidence="1">EPB</strain>
    </source>
</reference>
<proteinExistence type="predicted"/>
<dbReference type="Proteomes" id="UP000011932">
    <property type="component" value="Chromosome"/>
</dbReference>
<evidence type="ECO:0000313" key="1">
    <source>
        <dbReference type="EMBL" id="AGH97285.1"/>
    </source>
</evidence>
<accession>M4VFL7</accession>
<evidence type="ECO:0000313" key="2">
    <source>
        <dbReference type="Proteomes" id="UP000011932"/>
    </source>
</evidence>
<sequence length="250" mass="28612">MIYKPKPAFTEKEKELLYLVAQLILENMEQTAPQPNKPRDIVALTDDEAEKLIQLLQTLAETKKFQEACYLVQNLTRQTSDIDKRLRDIYLYNRSTSEKRRVAANYKWAEFLERLGIRHSHSFQRKATPMTLENFYEMEKTLFEELQLDKKIVDLFMTLVSAQNKNLTHIQEQGVTKLPPQGIISAIKKPISVLKGNKRTHGNTLSELDLASIAIIVSNYSVLFTTRDWGVAGTLSMLAGAHTSTFIPPK</sequence>
<dbReference type="HOGENOM" id="CLU_1110426_0_0_5"/>
<dbReference type="AlphaFoldDB" id="M4VFL7"/>
<dbReference type="KEGG" id="man:A11S_458"/>
<name>M4VFL7_9BACT</name>
<dbReference type="OrthoDB" id="8480342at2"/>
<gene>
    <name evidence="1" type="ORF">A11S_458</name>
</gene>
<dbReference type="EMBL" id="CP003538">
    <property type="protein sequence ID" value="AGH97285.1"/>
    <property type="molecule type" value="Genomic_DNA"/>
</dbReference>